<feature type="compositionally biased region" description="Basic and acidic residues" evidence="2">
    <location>
        <begin position="138"/>
        <end position="150"/>
    </location>
</feature>
<evidence type="ECO:0000313" key="4">
    <source>
        <dbReference type="Proteomes" id="UP000177625"/>
    </source>
</evidence>
<protein>
    <submittedName>
        <fullName evidence="3">Uncharacterized protein</fullName>
    </submittedName>
</protein>
<accession>A0A1E1MPU6</accession>
<organism evidence="3 4">
    <name type="scientific">Rhynchosporium secalis</name>
    <name type="common">Barley scald fungus</name>
    <dbReference type="NCBI Taxonomy" id="38038"/>
    <lineage>
        <taxon>Eukaryota</taxon>
        <taxon>Fungi</taxon>
        <taxon>Dikarya</taxon>
        <taxon>Ascomycota</taxon>
        <taxon>Pezizomycotina</taxon>
        <taxon>Leotiomycetes</taxon>
        <taxon>Helotiales</taxon>
        <taxon>Ploettnerulaceae</taxon>
        <taxon>Rhynchosporium</taxon>
    </lineage>
</organism>
<feature type="region of interest" description="Disordered" evidence="2">
    <location>
        <begin position="277"/>
        <end position="296"/>
    </location>
</feature>
<feature type="region of interest" description="Disordered" evidence="2">
    <location>
        <begin position="589"/>
        <end position="613"/>
    </location>
</feature>
<evidence type="ECO:0000256" key="2">
    <source>
        <dbReference type="SAM" id="MobiDB-lite"/>
    </source>
</evidence>
<evidence type="ECO:0000313" key="3">
    <source>
        <dbReference type="EMBL" id="CZT51124.1"/>
    </source>
</evidence>
<dbReference type="Proteomes" id="UP000177625">
    <property type="component" value="Unassembled WGS sequence"/>
</dbReference>
<name>A0A1E1MPU6_RHYSE</name>
<feature type="coiled-coil region" evidence="1">
    <location>
        <begin position="307"/>
        <end position="334"/>
    </location>
</feature>
<keyword evidence="4" id="KW-1185">Reference proteome</keyword>
<dbReference type="EMBL" id="FJVC01000477">
    <property type="protein sequence ID" value="CZT51124.1"/>
    <property type="molecule type" value="Genomic_DNA"/>
</dbReference>
<feature type="region of interest" description="Disordered" evidence="2">
    <location>
        <begin position="91"/>
        <end position="150"/>
    </location>
</feature>
<gene>
    <name evidence="3" type="ORF">RSE6_12219</name>
</gene>
<dbReference type="AlphaFoldDB" id="A0A1E1MPU6"/>
<evidence type="ECO:0000256" key="1">
    <source>
        <dbReference type="SAM" id="Coils"/>
    </source>
</evidence>
<feature type="compositionally biased region" description="Polar residues" evidence="2">
    <location>
        <begin position="114"/>
        <end position="137"/>
    </location>
</feature>
<reference evidence="4" key="1">
    <citation type="submission" date="2016-03" db="EMBL/GenBank/DDBJ databases">
        <authorList>
            <person name="Guldener U."/>
        </authorList>
    </citation>
    <scope>NUCLEOTIDE SEQUENCE [LARGE SCALE GENOMIC DNA]</scope>
</reference>
<sequence>MAGGAPHTHIETWHEHAAEVKTIHLVLLDGSKPHGQDFYQKREEIGPGVTQKLTNTQAVLFDKLLSEINPHRLEEHDLNDSEHFRMVHSPMNTSQGEASVGESPQRRPREVTCDVSSNSPRSTQYQSRQDSAYFSQRGSREDARHEAKSVLKEKQLRAREKVTLLRRNLLEMRLSKRRERVKLRKLRDNFQASLDSLTQNINVLVALNKIPAEIGPLHDRLRAAQDELGPVEFDYEEMEGSLELAEDDLEYEEEMLDNLYEDDEDESDISDQYSRVNVATSPPTKPPNISEVSSQSLDSDEDLLQRYLSLMDQAHEARDQLFELEDEYVATSEDAKVRQRNGVPLTEEMAAILSDYLECRREILDDISRFDDQILNLREECLKRDFFDDDQYRYVPHDALRDELVEFVKETLGRSPLHSAGLHAKYFELTKDYSSKKDSVNTWLLEWVQESTLDMMMLRSWIYTFCPGIFENPEKTLVQIGDDRWTEFSTSHWYTDTAGIDTDANFNDSRLDLIAGDAKNWNGSNINWSLSTYSSLNVGLQYHPFVDSIVINSGTESYAFQKQDEGPPLTKPRLEKDTTFFTALGIDKGAITEQDRDPGPTALAAESEPKSQIHTRSVEIIPPITTGSVQEPTFVTDMSAHLPEPNKSITTTAARSQSYNSDAILECGTESASAYTAKISLPHAGHPTSSDNFMQPWNHETAGAPNIKLPFPDTSIPTLSRPRSLITLRNLEEDDLDKTVLRSSTHPIRKSSSFTSN</sequence>
<feature type="coiled-coil region" evidence="1">
    <location>
        <begin position="235"/>
        <end position="262"/>
    </location>
</feature>
<proteinExistence type="predicted"/>
<keyword evidence="1" id="KW-0175">Coiled coil</keyword>